<evidence type="ECO:0000256" key="1">
    <source>
        <dbReference type="ARBA" id="ARBA00022490"/>
    </source>
</evidence>
<dbReference type="Gene3D" id="1.10.10.60">
    <property type="entry name" value="Homeodomain-like"/>
    <property type="match status" value="2"/>
</dbReference>
<evidence type="ECO:0000256" key="4">
    <source>
        <dbReference type="ARBA" id="ARBA00023159"/>
    </source>
</evidence>
<dbReference type="Proteomes" id="UP001501442">
    <property type="component" value="Unassembled WGS sequence"/>
</dbReference>
<dbReference type="SMART" id="SM00342">
    <property type="entry name" value="HTH_ARAC"/>
    <property type="match status" value="1"/>
</dbReference>
<accession>A0ABP8UH44</accession>
<dbReference type="InterPro" id="IPR037923">
    <property type="entry name" value="HTH-like"/>
</dbReference>
<reference evidence="8" key="1">
    <citation type="journal article" date="2019" name="Int. J. Syst. Evol. Microbiol.">
        <title>The Global Catalogue of Microorganisms (GCM) 10K type strain sequencing project: providing services to taxonomists for standard genome sequencing and annotation.</title>
        <authorList>
            <consortium name="The Broad Institute Genomics Platform"/>
            <consortium name="The Broad Institute Genome Sequencing Center for Infectious Disease"/>
            <person name="Wu L."/>
            <person name="Ma J."/>
        </authorList>
    </citation>
    <scope>NUCLEOTIDE SEQUENCE [LARGE SCALE GENOMIC DNA]</scope>
    <source>
        <strain evidence="8">JCM 17939</strain>
    </source>
</reference>
<evidence type="ECO:0000259" key="6">
    <source>
        <dbReference type="PROSITE" id="PS01124"/>
    </source>
</evidence>
<dbReference type="RefSeq" id="WP_345433587.1">
    <property type="nucleotide sequence ID" value="NZ_BAABHK010000007.1"/>
</dbReference>
<protein>
    <recommendedName>
        <fullName evidence="6">HTH araC/xylS-type domain-containing protein</fullName>
    </recommendedName>
</protein>
<dbReference type="InterPro" id="IPR018062">
    <property type="entry name" value="HTH_AraC-typ_CS"/>
</dbReference>
<name>A0ABP8UH44_9ACTN</name>
<sequence length="269" mass="29865">MTHLLPTPYGAEIRVRPVTAPTYWRCEPGWSWHARPLPNHLLWYVLDGVGHLTLDGRRHALAAGSCVLFAPGDEPVAGHDPRRRLLVFGLHLTLSTADDAPAAPAAVIPAERCCRLRDPALAAALASRCDAAHRRGDRFGAGQSLLCLEQLLCLFWDDATRPAPERVDAALEQITQEIRQDPSRRWTVAELASRAALSRAQFTRRFTAYTGMPPARYLIRARVDRARQLLTETNMSVGQVAATLGYTDLPYFSRQYKQCTGHSPGRRPA</sequence>
<dbReference type="InterPro" id="IPR009057">
    <property type="entry name" value="Homeodomain-like_sf"/>
</dbReference>
<proteinExistence type="predicted"/>
<evidence type="ECO:0000313" key="7">
    <source>
        <dbReference type="EMBL" id="GAA4629637.1"/>
    </source>
</evidence>
<keyword evidence="5" id="KW-0804">Transcription</keyword>
<dbReference type="PANTHER" id="PTHR46796">
    <property type="entry name" value="HTH-TYPE TRANSCRIPTIONAL ACTIVATOR RHAS-RELATED"/>
    <property type="match status" value="1"/>
</dbReference>
<dbReference type="Gene3D" id="2.60.120.10">
    <property type="entry name" value="Jelly Rolls"/>
    <property type="match status" value="1"/>
</dbReference>
<dbReference type="PROSITE" id="PS01124">
    <property type="entry name" value="HTH_ARAC_FAMILY_2"/>
    <property type="match status" value="1"/>
</dbReference>
<evidence type="ECO:0000313" key="8">
    <source>
        <dbReference type="Proteomes" id="UP001501442"/>
    </source>
</evidence>
<dbReference type="SUPFAM" id="SSF46689">
    <property type="entry name" value="Homeodomain-like"/>
    <property type="match status" value="2"/>
</dbReference>
<feature type="domain" description="HTH araC/xylS-type" evidence="6">
    <location>
        <begin position="172"/>
        <end position="269"/>
    </location>
</feature>
<keyword evidence="2" id="KW-0805">Transcription regulation</keyword>
<keyword evidence="8" id="KW-1185">Reference proteome</keyword>
<keyword evidence="4" id="KW-0010">Activator</keyword>
<keyword evidence="3" id="KW-0238">DNA-binding</keyword>
<dbReference type="InterPro" id="IPR014710">
    <property type="entry name" value="RmlC-like_jellyroll"/>
</dbReference>
<dbReference type="SUPFAM" id="SSF51215">
    <property type="entry name" value="Regulatory protein AraC"/>
    <property type="match status" value="1"/>
</dbReference>
<dbReference type="InterPro" id="IPR018060">
    <property type="entry name" value="HTH_AraC"/>
</dbReference>
<dbReference type="InterPro" id="IPR050204">
    <property type="entry name" value="AraC_XylS_family_regulators"/>
</dbReference>
<dbReference type="EMBL" id="BAABHK010000007">
    <property type="protein sequence ID" value="GAA4629637.1"/>
    <property type="molecule type" value="Genomic_DNA"/>
</dbReference>
<gene>
    <name evidence="7" type="ORF">GCM10023196_051770</name>
</gene>
<dbReference type="PANTHER" id="PTHR46796:SF13">
    <property type="entry name" value="HTH-TYPE TRANSCRIPTIONAL ACTIVATOR RHAS"/>
    <property type="match status" value="1"/>
</dbReference>
<evidence type="ECO:0000256" key="2">
    <source>
        <dbReference type="ARBA" id="ARBA00023015"/>
    </source>
</evidence>
<evidence type="ECO:0000256" key="5">
    <source>
        <dbReference type="ARBA" id="ARBA00023163"/>
    </source>
</evidence>
<comment type="caution">
    <text evidence="7">The sequence shown here is derived from an EMBL/GenBank/DDBJ whole genome shotgun (WGS) entry which is preliminary data.</text>
</comment>
<keyword evidence="1" id="KW-0963">Cytoplasm</keyword>
<dbReference type="Pfam" id="PF02311">
    <property type="entry name" value="AraC_binding"/>
    <property type="match status" value="1"/>
</dbReference>
<dbReference type="Pfam" id="PF12833">
    <property type="entry name" value="HTH_18"/>
    <property type="match status" value="1"/>
</dbReference>
<organism evidence="7 8">
    <name type="scientific">Actinoallomurus vinaceus</name>
    <dbReference type="NCBI Taxonomy" id="1080074"/>
    <lineage>
        <taxon>Bacteria</taxon>
        <taxon>Bacillati</taxon>
        <taxon>Actinomycetota</taxon>
        <taxon>Actinomycetes</taxon>
        <taxon>Streptosporangiales</taxon>
        <taxon>Thermomonosporaceae</taxon>
        <taxon>Actinoallomurus</taxon>
    </lineage>
</organism>
<dbReference type="InterPro" id="IPR003313">
    <property type="entry name" value="AraC-bd"/>
</dbReference>
<evidence type="ECO:0000256" key="3">
    <source>
        <dbReference type="ARBA" id="ARBA00023125"/>
    </source>
</evidence>
<dbReference type="PROSITE" id="PS00041">
    <property type="entry name" value="HTH_ARAC_FAMILY_1"/>
    <property type="match status" value="1"/>
</dbReference>